<sequence length="271" mass="30634">MFLKIYSSKTMRLNSSHLSVLLSMPDIEVIDSPMDRNSAQPHARRDDINNNNFPAPAEPTIEFYQLITSTTQAQGLDATLLHLLNKTAATLTNQWCRRVYVQPTDPTLGSLLPLSLPNLYAQARILAHEGPSTRPFHPRYRHHASPSPIGFSNRPGHEYPIRPFGRTQREDSAYATSTEAHELVAAQVVQEETVLQGCRFMKEAFDIYFRVCGSIPFNTNVDTRRLTKDDRQTFVLGYHGSYGQCTWGCGFSRANVHRLIGLRECGAEKKR</sequence>
<dbReference type="Proteomes" id="UP000238274">
    <property type="component" value="Unassembled WGS sequence"/>
</dbReference>
<gene>
    <name evidence="1" type="ORF">PSHT_13095</name>
</gene>
<keyword evidence="2" id="KW-1185">Reference proteome</keyword>
<proteinExistence type="predicted"/>
<evidence type="ECO:0000313" key="1">
    <source>
        <dbReference type="EMBL" id="POW00298.1"/>
    </source>
</evidence>
<dbReference type="VEuPathDB" id="FungiDB:PSHT_13095"/>
<dbReference type="VEuPathDB" id="FungiDB:PSTT_09478"/>
<reference evidence="1 2" key="1">
    <citation type="submission" date="2017-12" db="EMBL/GenBank/DDBJ databases">
        <title>Gene loss provides genomic basis for host adaptation in cereal stripe rust fungi.</title>
        <authorList>
            <person name="Xia C."/>
        </authorList>
    </citation>
    <scope>NUCLEOTIDE SEQUENCE [LARGE SCALE GENOMIC DNA]</scope>
    <source>
        <strain evidence="1 2">93TX-2</strain>
    </source>
</reference>
<reference evidence="2" key="3">
    <citation type="journal article" date="2018" name="Mol. Plant Microbe Interact.">
        <title>Genome sequence resources for the wheat stripe rust pathogen (Puccinia striiformis f. sp. tritici) and the barley stripe rust pathogen (Puccinia striiformis f. sp. hordei).</title>
        <authorList>
            <person name="Xia C."/>
            <person name="Wang M."/>
            <person name="Yin C."/>
            <person name="Cornejo O.E."/>
            <person name="Hulbert S.H."/>
            <person name="Chen X."/>
        </authorList>
    </citation>
    <scope>NUCLEOTIDE SEQUENCE [LARGE SCALE GENOMIC DNA]</scope>
    <source>
        <strain evidence="2">93TX-2</strain>
    </source>
</reference>
<protein>
    <submittedName>
        <fullName evidence="1">Uncharacterized protein</fullName>
    </submittedName>
</protein>
<accession>A0A2S4USU2</accession>
<dbReference type="EMBL" id="PKSM01000254">
    <property type="protein sequence ID" value="POW00298.1"/>
    <property type="molecule type" value="Genomic_DNA"/>
</dbReference>
<comment type="caution">
    <text evidence="1">The sequence shown here is derived from an EMBL/GenBank/DDBJ whole genome shotgun (WGS) entry which is preliminary data.</text>
</comment>
<reference evidence="2" key="2">
    <citation type="journal article" date="2018" name="BMC Genomics">
        <title>Genomic insights into host adaptation between the wheat stripe rust pathogen (Puccinia striiformis f. sp. tritici) and the barley stripe rust pathogen (Puccinia striiformis f. sp. hordei).</title>
        <authorList>
            <person name="Xia C."/>
            <person name="Wang M."/>
            <person name="Yin C."/>
            <person name="Cornejo O.E."/>
            <person name="Hulbert S.H."/>
            <person name="Chen X."/>
        </authorList>
    </citation>
    <scope>NUCLEOTIDE SEQUENCE [LARGE SCALE GENOMIC DNA]</scope>
    <source>
        <strain evidence="2">93TX-2</strain>
    </source>
</reference>
<evidence type="ECO:0000313" key="2">
    <source>
        <dbReference type="Proteomes" id="UP000238274"/>
    </source>
</evidence>
<name>A0A2S4USU2_9BASI</name>
<organism evidence="1 2">
    <name type="scientific">Puccinia striiformis</name>
    <dbReference type="NCBI Taxonomy" id="27350"/>
    <lineage>
        <taxon>Eukaryota</taxon>
        <taxon>Fungi</taxon>
        <taxon>Dikarya</taxon>
        <taxon>Basidiomycota</taxon>
        <taxon>Pucciniomycotina</taxon>
        <taxon>Pucciniomycetes</taxon>
        <taxon>Pucciniales</taxon>
        <taxon>Pucciniaceae</taxon>
        <taxon>Puccinia</taxon>
    </lineage>
</organism>
<dbReference type="AlphaFoldDB" id="A0A2S4USU2"/>